<gene>
    <name evidence="2" type="ORF">BDZ85DRAFT_321980</name>
</gene>
<feature type="compositionally biased region" description="Polar residues" evidence="1">
    <location>
        <begin position="23"/>
        <end position="52"/>
    </location>
</feature>
<feature type="region of interest" description="Disordered" evidence="1">
    <location>
        <begin position="1"/>
        <end position="75"/>
    </location>
</feature>
<dbReference type="AlphaFoldDB" id="A0A6A6G2T0"/>
<evidence type="ECO:0000313" key="2">
    <source>
        <dbReference type="EMBL" id="KAF2220027.1"/>
    </source>
</evidence>
<dbReference type="EMBL" id="ML992514">
    <property type="protein sequence ID" value="KAF2220027.1"/>
    <property type="molecule type" value="Genomic_DNA"/>
</dbReference>
<accession>A0A6A6G2T0</accession>
<proteinExistence type="predicted"/>
<dbReference type="OrthoDB" id="4521980at2759"/>
<sequence length="220" mass="24900">MASASSARSRIPRPNITTRRHTPQTAQRNPDITENSPPAINHAPTTNTTQIVNDDRPYDDPDRHESGVSLVPPPMVNPATATWNLPISEADLTKMKAGYESHQMEDKWDIRVQDPDPDGGVTFRISRSWEGIEHYLLHTVPNEDGAGHKIESITWSQNIEHVRLSEEQAKIDAIILCRGLLDCVFLDVPYLDSSLMYTYPDRFVSTEAYLNAMVRQYFRG</sequence>
<dbReference type="Proteomes" id="UP000799538">
    <property type="component" value="Unassembled WGS sequence"/>
</dbReference>
<feature type="compositionally biased region" description="Basic and acidic residues" evidence="1">
    <location>
        <begin position="53"/>
        <end position="66"/>
    </location>
</feature>
<evidence type="ECO:0000256" key="1">
    <source>
        <dbReference type="SAM" id="MobiDB-lite"/>
    </source>
</evidence>
<keyword evidence="3" id="KW-1185">Reference proteome</keyword>
<reference evidence="3" key="1">
    <citation type="journal article" date="2020" name="Stud. Mycol.">
        <title>101 Dothideomycetes genomes: A test case for predicting lifestyles and emergence of pathogens.</title>
        <authorList>
            <person name="Haridas S."/>
            <person name="Albert R."/>
            <person name="Binder M."/>
            <person name="Bloem J."/>
            <person name="LaButti K."/>
            <person name="Salamov A."/>
            <person name="Andreopoulos B."/>
            <person name="Baker S."/>
            <person name="Barry K."/>
            <person name="Bills G."/>
            <person name="Bluhm B."/>
            <person name="Cannon C."/>
            <person name="Castanera R."/>
            <person name="Culley D."/>
            <person name="Daum C."/>
            <person name="Ezra D."/>
            <person name="Gonzalez J."/>
            <person name="Henrissat B."/>
            <person name="Kuo A."/>
            <person name="Liang C."/>
            <person name="Lipzen A."/>
            <person name="Lutzoni F."/>
            <person name="Magnuson J."/>
            <person name="Mondo S."/>
            <person name="Nolan M."/>
            <person name="Ohm R."/>
            <person name="Pangilinan J."/>
            <person name="Park H.-J."/>
            <person name="Ramirez L."/>
            <person name="Alfaro M."/>
            <person name="Sun H."/>
            <person name="Tritt A."/>
            <person name="Yoshinaga Y."/>
            <person name="Zwiers L.-H."/>
            <person name="Turgeon B."/>
            <person name="Goodwin S."/>
            <person name="Spatafora J."/>
            <person name="Crous P."/>
            <person name="Grigoriev I."/>
        </authorList>
    </citation>
    <scope>NUCLEOTIDE SEQUENCE [LARGE SCALE GENOMIC DNA]</scope>
    <source>
        <strain evidence="3">CECT 20119</strain>
    </source>
</reference>
<name>A0A6A6G2T0_9PEZI</name>
<organism evidence="2 3">
    <name type="scientific">Elsinoe ampelina</name>
    <dbReference type="NCBI Taxonomy" id="302913"/>
    <lineage>
        <taxon>Eukaryota</taxon>
        <taxon>Fungi</taxon>
        <taxon>Dikarya</taxon>
        <taxon>Ascomycota</taxon>
        <taxon>Pezizomycotina</taxon>
        <taxon>Dothideomycetes</taxon>
        <taxon>Dothideomycetidae</taxon>
        <taxon>Myriangiales</taxon>
        <taxon>Elsinoaceae</taxon>
        <taxon>Elsinoe</taxon>
    </lineage>
</organism>
<evidence type="ECO:0000313" key="3">
    <source>
        <dbReference type="Proteomes" id="UP000799538"/>
    </source>
</evidence>
<protein>
    <submittedName>
        <fullName evidence="2">Uncharacterized protein</fullName>
    </submittedName>
</protein>